<name>A0AAN9TDT0_9HEMI</name>
<dbReference type="Proteomes" id="UP001367676">
    <property type="component" value="Unassembled WGS sequence"/>
</dbReference>
<feature type="compositionally biased region" description="Polar residues" evidence="1">
    <location>
        <begin position="71"/>
        <end position="95"/>
    </location>
</feature>
<feature type="compositionally biased region" description="Acidic residues" evidence="1">
    <location>
        <begin position="101"/>
        <end position="116"/>
    </location>
</feature>
<dbReference type="EMBL" id="JBBCAQ010000033">
    <property type="protein sequence ID" value="KAK7582542.1"/>
    <property type="molecule type" value="Genomic_DNA"/>
</dbReference>
<feature type="region of interest" description="Disordered" evidence="1">
    <location>
        <begin position="154"/>
        <end position="212"/>
    </location>
</feature>
<accession>A0AAN9TDT0</accession>
<gene>
    <name evidence="2" type="ORF">V9T40_013987</name>
</gene>
<feature type="region of interest" description="Disordered" evidence="1">
    <location>
        <begin position="38"/>
        <end position="141"/>
    </location>
</feature>
<reference evidence="2 3" key="1">
    <citation type="submission" date="2024-03" db="EMBL/GenBank/DDBJ databases">
        <title>Adaptation during the transition from Ophiocordyceps entomopathogen to insect associate is accompanied by gene loss and intensified selection.</title>
        <authorList>
            <person name="Ward C.M."/>
            <person name="Onetto C.A."/>
            <person name="Borneman A.R."/>
        </authorList>
    </citation>
    <scope>NUCLEOTIDE SEQUENCE [LARGE SCALE GENOMIC DNA]</scope>
    <source>
        <strain evidence="2">AWRI1</strain>
        <tissue evidence="2">Single Adult Female</tissue>
    </source>
</reference>
<feature type="compositionally biased region" description="Low complexity" evidence="1">
    <location>
        <begin position="157"/>
        <end position="167"/>
    </location>
</feature>
<proteinExistence type="predicted"/>
<dbReference type="AlphaFoldDB" id="A0AAN9TDT0"/>
<comment type="caution">
    <text evidence="2">The sequence shown here is derived from an EMBL/GenBank/DDBJ whole genome shotgun (WGS) entry which is preliminary data.</text>
</comment>
<evidence type="ECO:0000256" key="1">
    <source>
        <dbReference type="SAM" id="MobiDB-lite"/>
    </source>
</evidence>
<evidence type="ECO:0000313" key="2">
    <source>
        <dbReference type="EMBL" id="KAK7582542.1"/>
    </source>
</evidence>
<keyword evidence="3" id="KW-1185">Reference proteome</keyword>
<sequence>MSKLRNIILFLFGTHRLGPRPHRSGTSVAPIFLYPQKPYHEGATNRPRRTVKRPHCVKKGRGDAAFDYSSADDTFGSSNSGSENVTTPASSQADPTKSDFYDDEATNSDSIDDDAILDGSLDPPETDDDWSSTPPTTQPRIADPYQHYLQEEGVPETQPNTTSTTPSTQPPTYPSSTTPSPAKWSTTQSPAEWDTDPNKGPHLFPRQMTTTTTQPSISLTEFYSRSPKISVRHNATSTLRQEQIQHVKYRLPSFSSTVKRRHMPIKYPWPVITQRDWREINGIRLWSDQFEKDEYIMEDEKPVKKYESKRWKQFVHKIKLSVDRQGDMTKIHMPLPLPEFIIDLIEEQE</sequence>
<organism evidence="2 3">
    <name type="scientific">Parthenolecanium corni</name>
    <dbReference type="NCBI Taxonomy" id="536013"/>
    <lineage>
        <taxon>Eukaryota</taxon>
        <taxon>Metazoa</taxon>
        <taxon>Ecdysozoa</taxon>
        <taxon>Arthropoda</taxon>
        <taxon>Hexapoda</taxon>
        <taxon>Insecta</taxon>
        <taxon>Pterygota</taxon>
        <taxon>Neoptera</taxon>
        <taxon>Paraneoptera</taxon>
        <taxon>Hemiptera</taxon>
        <taxon>Sternorrhyncha</taxon>
        <taxon>Coccoidea</taxon>
        <taxon>Coccidae</taxon>
        <taxon>Parthenolecanium</taxon>
    </lineage>
</organism>
<feature type="compositionally biased region" description="Basic residues" evidence="1">
    <location>
        <begin position="46"/>
        <end position="59"/>
    </location>
</feature>
<protein>
    <submittedName>
        <fullName evidence="2">Uncharacterized protein</fullName>
    </submittedName>
</protein>
<evidence type="ECO:0000313" key="3">
    <source>
        <dbReference type="Proteomes" id="UP001367676"/>
    </source>
</evidence>